<protein>
    <submittedName>
        <fullName evidence="2">Uncharacterized protein</fullName>
    </submittedName>
</protein>
<sequence length="66" mass="7538">MPGQHEIALSPHAFEPPGTPWRRLLPAGVRIDGEGANTRYGWHGTSGEARLSRRRFRLRPHRSKVR</sequence>
<feature type="region of interest" description="Disordered" evidence="1">
    <location>
        <begin position="1"/>
        <end position="21"/>
    </location>
</feature>
<reference evidence="2" key="1">
    <citation type="submission" date="2015-10" db="EMBL/GenBank/DDBJ databases">
        <authorList>
            <person name="Gilbert D.G."/>
        </authorList>
    </citation>
    <scope>NUCLEOTIDE SEQUENCE</scope>
    <source>
        <strain evidence="2">Phyl III-seqv23</strain>
    </source>
</reference>
<accession>A0A0S4U134</accession>
<evidence type="ECO:0000313" key="2">
    <source>
        <dbReference type="EMBL" id="CUV15669.1"/>
    </source>
</evidence>
<proteinExistence type="predicted"/>
<dbReference type="EMBL" id="LN899819">
    <property type="protein sequence ID" value="CUV15669.1"/>
    <property type="molecule type" value="Genomic_DNA"/>
</dbReference>
<gene>
    <name evidence="2" type="ORF">RUN39_v1_1960009</name>
</gene>
<evidence type="ECO:0000256" key="1">
    <source>
        <dbReference type="SAM" id="MobiDB-lite"/>
    </source>
</evidence>
<organism evidence="2">
    <name type="scientific">Ralstonia solanacearum</name>
    <name type="common">Pseudomonas solanacearum</name>
    <dbReference type="NCBI Taxonomy" id="305"/>
    <lineage>
        <taxon>Bacteria</taxon>
        <taxon>Pseudomonadati</taxon>
        <taxon>Pseudomonadota</taxon>
        <taxon>Betaproteobacteria</taxon>
        <taxon>Burkholderiales</taxon>
        <taxon>Burkholderiaceae</taxon>
        <taxon>Ralstonia</taxon>
        <taxon>Ralstonia solanacearum species complex</taxon>
    </lineage>
</organism>
<dbReference type="AlphaFoldDB" id="A0A0S4U134"/>
<name>A0A0S4U134_RALSL</name>